<dbReference type="InterPro" id="IPR014729">
    <property type="entry name" value="Rossmann-like_a/b/a_fold"/>
</dbReference>
<dbReference type="KEGG" id="tet:TTHERM_00066930"/>
<evidence type="ECO:0000313" key="2">
    <source>
        <dbReference type="EMBL" id="EAR87486.2"/>
    </source>
</evidence>
<gene>
    <name evidence="2" type="ORF">TTHERM_00066930</name>
</gene>
<dbReference type="PANTHER" id="PTHR30336">
    <property type="entry name" value="INNER MEMBRANE PROTEIN, PROBABLE PERMEASE"/>
    <property type="match status" value="1"/>
</dbReference>
<feature type="domain" description="DUF218" evidence="1">
    <location>
        <begin position="29"/>
        <end position="139"/>
    </location>
</feature>
<dbReference type="InParanoid" id="I7MHF5"/>
<dbReference type="CDD" id="cd06259">
    <property type="entry name" value="YdcF-like"/>
    <property type="match status" value="1"/>
</dbReference>
<dbReference type="InterPro" id="IPR051599">
    <property type="entry name" value="Cell_Envelope_Assoc"/>
</dbReference>
<dbReference type="Proteomes" id="UP000009168">
    <property type="component" value="Unassembled WGS sequence"/>
</dbReference>
<organism evidence="2 3">
    <name type="scientific">Tetrahymena thermophila (strain SB210)</name>
    <dbReference type="NCBI Taxonomy" id="312017"/>
    <lineage>
        <taxon>Eukaryota</taxon>
        <taxon>Sar</taxon>
        <taxon>Alveolata</taxon>
        <taxon>Ciliophora</taxon>
        <taxon>Intramacronucleata</taxon>
        <taxon>Oligohymenophorea</taxon>
        <taxon>Hymenostomatida</taxon>
        <taxon>Tetrahymenina</taxon>
        <taxon>Tetrahymenidae</taxon>
        <taxon>Tetrahymena</taxon>
    </lineage>
</organism>
<dbReference type="EMBL" id="GG662853">
    <property type="protein sequence ID" value="EAR87486.2"/>
    <property type="molecule type" value="Genomic_DNA"/>
</dbReference>
<dbReference type="PANTHER" id="PTHR30336:SF20">
    <property type="entry name" value="DUF218 DOMAIN-CONTAINING PROTEIN"/>
    <property type="match status" value="1"/>
</dbReference>
<sequence>MKMNLIQNEKLRIFLTLGLKLEQGQFMHNHLLERMNHTAKVYQILENRNKLQSLFIVSGRGNGIKIESNEMASYLQSKIKKNSTILQENKSMNTAENLIFSYFLLWKLYNKQQSIRDFEMHIVTSDYHIERTQILYYTFRPNFQKAFSQINLENIYFHPSPTQMQKEIINYRFIINQIQQYTNPALINWKQFAKERQFENQDLDLIEEFSSYLIK</sequence>
<proteinExistence type="predicted"/>
<dbReference type="Pfam" id="PF02698">
    <property type="entry name" value="DUF218"/>
    <property type="match status" value="1"/>
</dbReference>
<dbReference type="InterPro" id="IPR003848">
    <property type="entry name" value="DUF218"/>
</dbReference>
<dbReference type="RefSeq" id="XP_001007731.2">
    <property type="nucleotide sequence ID" value="XM_001007731.2"/>
</dbReference>
<dbReference type="Gene3D" id="3.40.50.620">
    <property type="entry name" value="HUPs"/>
    <property type="match status" value="1"/>
</dbReference>
<protein>
    <recommendedName>
        <fullName evidence="1">DUF218 domain-containing protein</fullName>
    </recommendedName>
</protein>
<reference evidence="3" key="1">
    <citation type="journal article" date="2006" name="PLoS Biol.">
        <title>Macronuclear genome sequence of the ciliate Tetrahymena thermophila, a model eukaryote.</title>
        <authorList>
            <person name="Eisen J.A."/>
            <person name="Coyne R.S."/>
            <person name="Wu M."/>
            <person name="Wu D."/>
            <person name="Thiagarajan M."/>
            <person name="Wortman J.R."/>
            <person name="Badger J.H."/>
            <person name="Ren Q."/>
            <person name="Amedeo P."/>
            <person name="Jones K.M."/>
            <person name="Tallon L.J."/>
            <person name="Delcher A.L."/>
            <person name="Salzberg S.L."/>
            <person name="Silva J.C."/>
            <person name="Haas B.J."/>
            <person name="Majoros W.H."/>
            <person name="Farzad M."/>
            <person name="Carlton J.M."/>
            <person name="Smith R.K. Jr."/>
            <person name="Garg J."/>
            <person name="Pearlman R.E."/>
            <person name="Karrer K.M."/>
            <person name="Sun L."/>
            <person name="Manning G."/>
            <person name="Elde N.C."/>
            <person name="Turkewitz A.P."/>
            <person name="Asai D.J."/>
            <person name="Wilkes D.E."/>
            <person name="Wang Y."/>
            <person name="Cai H."/>
            <person name="Collins K."/>
            <person name="Stewart B.A."/>
            <person name="Lee S.R."/>
            <person name="Wilamowska K."/>
            <person name="Weinberg Z."/>
            <person name="Ruzzo W.L."/>
            <person name="Wloga D."/>
            <person name="Gaertig J."/>
            <person name="Frankel J."/>
            <person name="Tsao C.-C."/>
            <person name="Gorovsky M.A."/>
            <person name="Keeling P.J."/>
            <person name="Waller R.F."/>
            <person name="Patron N.J."/>
            <person name="Cherry J.M."/>
            <person name="Stover N.A."/>
            <person name="Krieger C.J."/>
            <person name="del Toro C."/>
            <person name="Ryder H.F."/>
            <person name="Williamson S.C."/>
            <person name="Barbeau R.A."/>
            <person name="Hamilton E.P."/>
            <person name="Orias E."/>
        </authorList>
    </citation>
    <scope>NUCLEOTIDE SEQUENCE [LARGE SCALE GENOMIC DNA]</scope>
    <source>
        <strain evidence="3">SB210</strain>
    </source>
</reference>
<evidence type="ECO:0000259" key="1">
    <source>
        <dbReference type="Pfam" id="PF02698"/>
    </source>
</evidence>
<evidence type="ECO:0000313" key="3">
    <source>
        <dbReference type="Proteomes" id="UP000009168"/>
    </source>
</evidence>
<name>I7MHF5_TETTS</name>
<keyword evidence="3" id="KW-1185">Reference proteome</keyword>
<dbReference type="AlphaFoldDB" id="I7MHF5"/>
<accession>I7MHF5</accession>
<dbReference type="GeneID" id="7841833"/>
<dbReference type="GO" id="GO:0005886">
    <property type="term" value="C:plasma membrane"/>
    <property type="evidence" value="ECO:0007669"/>
    <property type="project" value="TreeGrafter"/>
</dbReference>